<dbReference type="OrthoDB" id="5370059at2759"/>
<sequence length="541" mass="58675">MTEKLLVAGSNSGFQLGVGHKDDVRTLQEARCQLDAKGPDGKPLIGTFPPQGFTVASVSSGANHTLALLRPVDWTETLSGHSGLAEVWACGTGEQGQLGPAYAAKGASKPKVFIRLDLAECLASLPEEDRKAFSGKDVEPIFVQCGWTCSYVVLATATATSNQSEVISLGFHRENHFGELGRPAPVDTDAGAPTEGVERCVHRVRLECLFEQVGLDADGYLEVEGIAAGLRHAIVALKYSNADYETTHAIVAGWGCARHSQVGNAIKRTSTAGPPDKKRRAYARKIAWEPQRMWSAEEGGPLWHSFDLAAGRDHSIILLTEHFHHERTVRTIDFGSNEKGQALQSVELDSLGGFQNGMLNVSCNWTCSHVLFEATTDTHCERIMQAVACCGSNSKGQLGDGTREPIAGDYGLKLVDVETVLRHRPALAEGNALYGRFPQTDELRISKMVSGSEHTLVLVMRDMYATLDFPYARTKEVWGWGWNEHGNLAQGEHDDSDRDRPVPLIDGSRSGAASAFSPLDVWAGNGTSFIRVEQRPGVPMT</sequence>
<dbReference type="GO" id="GO:0061630">
    <property type="term" value="F:ubiquitin protein ligase activity"/>
    <property type="evidence" value="ECO:0007669"/>
    <property type="project" value="TreeGrafter"/>
</dbReference>
<dbReference type="AlphaFoldDB" id="A0A081CF62"/>
<dbReference type="GeneID" id="26304277"/>
<gene>
    <name evidence="1" type="ORF">PAN0_008c3525</name>
</gene>
<reference evidence="2" key="1">
    <citation type="journal article" date="2014" name="Genome Announc.">
        <title>Draft Genome Sequence of the Yeast Pseudozyma antarctica Type Strain JCM10317, a Producer of the Glycolipid Biosurfactants, Mannosylerythritol Lipids.</title>
        <authorList>
            <person name="Saika A."/>
            <person name="Koike H."/>
            <person name="Hori T."/>
            <person name="Fukuoka T."/>
            <person name="Sato S."/>
            <person name="Habe H."/>
            <person name="Kitamoto D."/>
            <person name="Morita T."/>
        </authorList>
    </citation>
    <scope>NUCLEOTIDE SEQUENCE [LARGE SCALE GENOMIC DNA]</scope>
    <source>
        <strain evidence="2">JCM 10317</strain>
    </source>
</reference>
<dbReference type="PROSITE" id="PS50012">
    <property type="entry name" value="RCC1_3"/>
    <property type="match status" value="2"/>
</dbReference>
<dbReference type="EMBL" id="DF830075">
    <property type="protein sequence ID" value="GAK65308.1"/>
    <property type="molecule type" value="Genomic_DNA"/>
</dbReference>
<dbReference type="Gene3D" id="2.130.10.30">
    <property type="entry name" value="Regulator of chromosome condensation 1/beta-lactamase-inhibitor protein II"/>
    <property type="match status" value="1"/>
</dbReference>
<dbReference type="PANTHER" id="PTHR45622">
    <property type="entry name" value="UBIQUITIN-PROTEIN LIGASE E3A-RELATED"/>
    <property type="match status" value="1"/>
</dbReference>
<dbReference type="HOGENOM" id="CLU_035268_0_0_1"/>
<evidence type="ECO:0000313" key="1">
    <source>
        <dbReference type="EMBL" id="GAK65308.1"/>
    </source>
</evidence>
<accession>A0A081CF62</accession>
<dbReference type="SUPFAM" id="SSF50985">
    <property type="entry name" value="RCC1/BLIP-II"/>
    <property type="match status" value="1"/>
</dbReference>
<dbReference type="InterPro" id="IPR051709">
    <property type="entry name" value="Ub-ligase/GTPase-reg"/>
</dbReference>
<dbReference type="PANTHER" id="PTHR45622:SF60">
    <property type="entry name" value="UBIQUITIN-PROTEIN LIGASE E3A"/>
    <property type="match status" value="1"/>
</dbReference>
<dbReference type="InterPro" id="IPR000408">
    <property type="entry name" value="Reg_chr_condens"/>
</dbReference>
<name>A0A081CF62_PSEA2</name>
<dbReference type="Proteomes" id="UP000053758">
    <property type="component" value="Unassembled WGS sequence"/>
</dbReference>
<proteinExistence type="predicted"/>
<evidence type="ECO:0000313" key="2">
    <source>
        <dbReference type="Proteomes" id="UP000053758"/>
    </source>
</evidence>
<protein>
    <submittedName>
        <fullName evidence="1">RCC1/BLIP-II</fullName>
    </submittedName>
</protein>
<dbReference type="RefSeq" id="XP_014656512.1">
    <property type="nucleotide sequence ID" value="XM_014801026.1"/>
</dbReference>
<dbReference type="InterPro" id="IPR009091">
    <property type="entry name" value="RCC1/BLIP-II"/>
</dbReference>
<keyword evidence="2" id="KW-1185">Reference proteome</keyword>
<organism evidence="1 2">
    <name type="scientific">Pseudozyma antarctica</name>
    <name type="common">Yeast</name>
    <name type="synonym">Candida antarctica</name>
    <dbReference type="NCBI Taxonomy" id="84753"/>
    <lineage>
        <taxon>Eukaryota</taxon>
        <taxon>Fungi</taxon>
        <taxon>Dikarya</taxon>
        <taxon>Basidiomycota</taxon>
        <taxon>Ustilaginomycotina</taxon>
        <taxon>Ustilaginomycetes</taxon>
        <taxon>Ustilaginales</taxon>
        <taxon>Ustilaginaceae</taxon>
        <taxon>Moesziomyces</taxon>
    </lineage>
</organism>